<dbReference type="EMBL" id="BAAAMY010000004">
    <property type="protein sequence ID" value="GAA1917923.1"/>
    <property type="molecule type" value="Genomic_DNA"/>
</dbReference>
<comment type="caution">
    <text evidence="2">The sequence shown here is derived from an EMBL/GenBank/DDBJ whole genome shotgun (WGS) entry which is preliminary data.</text>
</comment>
<sequence length="210" mass="22611">MSHDPRLLRISDAERQQVAEALRDAAGDGRLDLDELEERLEATWSARTYADLEPVLADLPAQAPAPPGERAVARRGPAAAAATHAQTYDASTGMLSERRRTGVWRVPAEHTAVAVLGAVTLDLREAVFEARETTIVANTVLGSVEIVVDAETAVVVDGTPVLGDYSPVTDKVPPQLHDGSPVVRVRGVSLLGSVTVTRKAQPGRKRRRWF</sequence>
<name>A0ABN2PDE9_9ACTN</name>
<protein>
    <submittedName>
        <fullName evidence="2">DUF1707 domain-containing protein</fullName>
    </submittedName>
</protein>
<dbReference type="PANTHER" id="PTHR40763">
    <property type="entry name" value="MEMBRANE PROTEIN-RELATED"/>
    <property type="match status" value="1"/>
</dbReference>
<evidence type="ECO:0000259" key="1">
    <source>
        <dbReference type="Pfam" id="PF08044"/>
    </source>
</evidence>
<reference evidence="2 3" key="1">
    <citation type="journal article" date="2019" name="Int. J. Syst. Evol. Microbiol.">
        <title>The Global Catalogue of Microorganisms (GCM) 10K type strain sequencing project: providing services to taxonomists for standard genome sequencing and annotation.</title>
        <authorList>
            <consortium name="The Broad Institute Genomics Platform"/>
            <consortium name="The Broad Institute Genome Sequencing Center for Infectious Disease"/>
            <person name="Wu L."/>
            <person name="Ma J."/>
        </authorList>
    </citation>
    <scope>NUCLEOTIDE SEQUENCE [LARGE SCALE GENOMIC DNA]</scope>
    <source>
        <strain evidence="2 3">JCM 14046</strain>
    </source>
</reference>
<dbReference type="Proteomes" id="UP001501612">
    <property type="component" value="Unassembled WGS sequence"/>
</dbReference>
<organism evidence="2 3">
    <name type="scientific">Nocardioides lentus</name>
    <dbReference type="NCBI Taxonomy" id="338077"/>
    <lineage>
        <taxon>Bacteria</taxon>
        <taxon>Bacillati</taxon>
        <taxon>Actinomycetota</taxon>
        <taxon>Actinomycetes</taxon>
        <taxon>Propionibacteriales</taxon>
        <taxon>Nocardioidaceae</taxon>
        <taxon>Nocardioides</taxon>
    </lineage>
</organism>
<evidence type="ECO:0000313" key="2">
    <source>
        <dbReference type="EMBL" id="GAA1917923.1"/>
    </source>
</evidence>
<proteinExistence type="predicted"/>
<dbReference type="PANTHER" id="PTHR40763:SF4">
    <property type="entry name" value="DUF1707 DOMAIN-CONTAINING PROTEIN"/>
    <property type="match status" value="1"/>
</dbReference>
<keyword evidence="3" id="KW-1185">Reference proteome</keyword>
<accession>A0ABN2PDE9</accession>
<feature type="domain" description="DUF1707" evidence="1">
    <location>
        <begin position="8"/>
        <end position="60"/>
    </location>
</feature>
<gene>
    <name evidence="2" type="ORF">GCM10009737_19190</name>
</gene>
<evidence type="ECO:0000313" key="3">
    <source>
        <dbReference type="Proteomes" id="UP001501612"/>
    </source>
</evidence>
<dbReference type="Pfam" id="PF08044">
    <property type="entry name" value="DUF1707"/>
    <property type="match status" value="1"/>
</dbReference>
<dbReference type="InterPro" id="IPR012551">
    <property type="entry name" value="DUF1707_SHOCT-like"/>
</dbReference>
<dbReference type="RefSeq" id="WP_344006517.1">
    <property type="nucleotide sequence ID" value="NZ_BAAAMY010000004.1"/>
</dbReference>